<keyword evidence="2" id="KW-1185">Reference proteome</keyword>
<dbReference type="InParanoid" id="A0A1E1LC18"/>
<gene>
    <name evidence="1" type="ORF">RCO7_09564</name>
</gene>
<accession>A0A1E1LC18</accession>
<organism evidence="1 2">
    <name type="scientific">Rhynchosporium graminicola</name>
    <dbReference type="NCBI Taxonomy" id="2792576"/>
    <lineage>
        <taxon>Eukaryota</taxon>
        <taxon>Fungi</taxon>
        <taxon>Dikarya</taxon>
        <taxon>Ascomycota</taxon>
        <taxon>Pezizomycotina</taxon>
        <taxon>Leotiomycetes</taxon>
        <taxon>Helotiales</taxon>
        <taxon>Ploettnerulaceae</taxon>
        <taxon>Rhynchosporium</taxon>
    </lineage>
</organism>
<reference evidence="2" key="1">
    <citation type="submission" date="2016-03" db="EMBL/GenBank/DDBJ databases">
        <authorList>
            <person name="Ploux O."/>
        </authorList>
    </citation>
    <scope>NUCLEOTIDE SEQUENCE [LARGE SCALE GENOMIC DNA]</scope>
    <source>
        <strain evidence="2">UK7</strain>
    </source>
</reference>
<dbReference type="EMBL" id="FJUW01000045">
    <property type="protein sequence ID" value="CZT08101.1"/>
    <property type="molecule type" value="Genomic_DNA"/>
</dbReference>
<name>A0A1E1LC18_9HELO</name>
<comment type="caution">
    <text evidence="1">The sequence shown here is derived from an EMBL/GenBank/DDBJ whole genome shotgun (WGS) entry which is preliminary data.</text>
</comment>
<proteinExistence type="predicted"/>
<dbReference type="Proteomes" id="UP000178129">
    <property type="component" value="Unassembled WGS sequence"/>
</dbReference>
<sequence length="111" mass="12294">MISPKSQARQVQGGKFQFQEMAVMIPHIKNGTPEASLFFISDDKITRILGTRISTDLEASDAPFLRISDPSPAGHLHNGTSVISELIEHPPLLAVTCFNPYEDKPIEHRRG</sequence>
<dbReference type="AlphaFoldDB" id="A0A1E1LC18"/>
<evidence type="ECO:0000313" key="1">
    <source>
        <dbReference type="EMBL" id="CZT08101.1"/>
    </source>
</evidence>
<protein>
    <submittedName>
        <fullName evidence="1">Uncharacterized protein</fullName>
    </submittedName>
</protein>
<evidence type="ECO:0000313" key="2">
    <source>
        <dbReference type="Proteomes" id="UP000178129"/>
    </source>
</evidence>